<name>M6G673_LEPIR</name>
<dbReference type="EMBL" id="AFLW02000192">
    <property type="protein sequence ID" value="EMM80473.1"/>
    <property type="molecule type" value="Genomic_DNA"/>
</dbReference>
<dbReference type="Proteomes" id="UP000012128">
    <property type="component" value="Unassembled WGS sequence"/>
</dbReference>
<accession>M6G673</accession>
<gene>
    <name evidence="1" type="ORF">LEP1GSC037_2213</name>
</gene>
<reference evidence="1 2" key="1">
    <citation type="submission" date="2013-01" db="EMBL/GenBank/DDBJ databases">
        <authorList>
            <person name="Harkins D.M."/>
            <person name="Durkin A.S."/>
            <person name="Brinkac L.M."/>
            <person name="Haft D.H."/>
            <person name="Selengut J.D."/>
            <person name="Sanka R."/>
            <person name="DePew J."/>
            <person name="Purushe J."/>
            <person name="Hospenthal D.R."/>
            <person name="Murray C.K."/>
            <person name="Pimentel G."/>
            <person name="Wasfy M."/>
            <person name="Parker T."/>
            <person name="Miller R.S."/>
            <person name="Vinetz J.M."/>
            <person name="Sutton G.G."/>
            <person name="Nierman W.C."/>
            <person name="Fouts D.E."/>
        </authorList>
    </citation>
    <scope>NUCLEOTIDE SEQUENCE [LARGE SCALE GENOMIC DNA]</scope>
    <source>
        <strain evidence="1 2">2006001854</strain>
    </source>
</reference>
<comment type="caution">
    <text evidence="1">The sequence shown here is derived from an EMBL/GenBank/DDBJ whole genome shotgun (WGS) entry which is preliminary data.</text>
</comment>
<dbReference type="AlphaFoldDB" id="M6G673"/>
<proteinExistence type="predicted"/>
<protein>
    <submittedName>
        <fullName evidence="1">Uncharacterized protein</fullName>
    </submittedName>
</protein>
<evidence type="ECO:0000313" key="2">
    <source>
        <dbReference type="Proteomes" id="UP000012128"/>
    </source>
</evidence>
<organism evidence="1 2">
    <name type="scientific">Leptospira interrogans str. 2006001854</name>
    <dbReference type="NCBI Taxonomy" id="1001590"/>
    <lineage>
        <taxon>Bacteria</taxon>
        <taxon>Pseudomonadati</taxon>
        <taxon>Spirochaetota</taxon>
        <taxon>Spirochaetia</taxon>
        <taxon>Leptospirales</taxon>
        <taxon>Leptospiraceae</taxon>
        <taxon>Leptospira</taxon>
    </lineage>
</organism>
<sequence>MCFIEQPKKVILENHFVAFKNRIEFFIPKNFLHKFALKYKNLS</sequence>
<evidence type="ECO:0000313" key="1">
    <source>
        <dbReference type="EMBL" id="EMM80473.1"/>
    </source>
</evidence>